<feature type="domain" description="Pseudouridine synthase RsuA/RluA-like" evidence="10">
    <location>
        <begin position="22"/>
        <end position="167"/>
    </location>
</feature>
<comment type="function">
    <text evidence="7">Dual specificity enzyme that catalyzes the synthesis of pseudouridine from uracil-746 in 23S ribosomal RNA and from uracil-32 in the anticodon stem and loop of transfer RNAs.</text>
</comment>
<dbReference type="PROSITE" id="PS01129">
    <property type="entry name" value="PSI_RLU"/>
    <property type="match status" value="1"/>
</dbReference>
<keyword evidence="3" id="KW-0819">tRNA processing</keyword>
<name>A0A553JH36_SHEHA</name>
<evidence type="ECO:0000259" key="10">
    <source>
        <dbReference type="Pfam" id="PF00849"/>
    </source>
</evidence>
<reference evidence="12" key="1">
    <citation type="submission" date="2019-07" db="EMBL/GenBank/DDBJ databases">
        <title>Shewanella sp. YLB-08 draft genomic sequence.</title>
        <authorList>
            <person name="Yu L."/>
        </authorList>
    </citation>
    <scope>NUCLEOTIDE SEQUENCE [LARGE SCALE GENOMIC DNA]</scope>
    <source>
        <strain evidence="12">JCM 20706</strain>
    </source>
</reference>
<dbReference type="InterPro" id="IPR006224">
    <property type="entry name" value="PsdUridine_synth_RluA-like_CS"/>
</dbReference>
<dbReference type="InterPro" id="IPR006225">
    <property type="entry name" value="PsdUridine_synth_RluC/D"/>
</dbReference>
<evidence type="ECO:0000256" key="4">
    <source>
        <dbReference type="ARBA" id="ARBA00023235"/>
    </source>
</evidence>
<dbReference type="EC" id="5.4.99.-" evidence="9"/>
<dbReference type="RefSeq" id="WP_144042538.1">
    <property type="nucleotide sequence ID" value="NZ_BMPL01000050.1"/>
</dbReference>
<protein>
    <recommendedName>
        <fullName evidence="9">Pseudouridine synthase</fullName>
        <ecNumber evidence="9">5.4.99.-</ecNumber>
    </recommendedName>
</protein>
<comment type="function">
    <text evidence="9">Responsible for synthesis of pseudouridine from uracil.</text>
</comment>
<dbReference type="Proteomes" id="UP000318126">
    <property type="component" value="Unassembled WGS sequence"/>
</dbReference>
<comment type="caution">
    <text evidence="11">The sequence shown here is derived from an EMBL/GenBank/DDBJ whole genome shotgun (WGS) entry which is preliminary data.</text>
</comment>
<evidence type="ECO:0000256" key="7">
    <source>
        <dbReference type="ARBA" id="ARBA00037305"/>
    </source>
</evidence>
<evidence type="ECO:0000256" key="1">
    <source>
        <dbReference type="ARBA" id="ARBA00010876"/>
    </source>
</evidence>
<dbReference type="PANTHER" id="PTHR21600:SF91">
    <property type="entry name" value="DUAL-SPECIFICITY RNA PSEUDOURIDINE SYNTHASE RLUA"/>
    <property type="match status" value="1"/>
</dbReference>
<gene>
    <name evidence="11" type="ORF">FN961_23260</name>
</gene>
<dbReference type="GO" id="GO:0000455">
    <property type="term" value="P:enzyme-directed rRNA pseudouridine synthesis"/>
    <property type="evidence" value="ECO:0007669"/>
    <property type="project" value="TreeGrafter"/>
</dbReference>
<comment type="catalytic activity">
    <reaction evidence="6">
        <text>uridine(746) in 23S rRNA = pseudouridine(746) in 23S rRNA</text>
        <dbReference type="Rhea" id="RHEA:42548"/>
        <dbReference type="Rhea" id="RHEA-COMP:10109"/>
        <dbReference type="Rhea" id="RHEA-COMP:10110"/>
        <dbReference type="ChEBI" id="CHEBI:65314"/>
        <dbReference type="ChEBI" id="CHEBI:65315"/>
        <dbReference type="EC" id="5.4.99.29"/>
    </reaction>
</comment>
<evidence type="ECO:0000313" key="12">
    <source>
        <dbReference type="Proteomes" id="UP000318126"/>
    </source>
</evidence>
<feature type="active site" evidence="8">
    <location>
        <position position="64"/>
    </location>
</feature>
<sequence>MQIFTYTPPSIPWLDIRYQDRDMIVINKPSGLLSNPGRAENTFDCALTRLLQRYPEAILVHRLDCATSGIMVFALNKKAESNIKTQFQNRLSKKTYIAEVQGKLKTEEGVIELAMKADSERPPLQKIAQDGKPSKTYFKVLEHRENSTLVELNPVTGRTHQLRLHMLAIGHPILGDDFYGDEELIEASHRLCLHAMSLSITHPYSGKSLTFTSKHPFTD</sequence>
<keyword evidence="2" id="KW-0698">rRNA processing</keyword>
<keyword evidence="12" id="KW-1185">Reference proteome</keyword>
<dbReference type="NCBIfam" id="TIGR00005">
    <property type="entry name" value="rluA_subfam"/>
    <property type="match status" value="1"/>
</dbReference>
<keyword evidence="4 9" id="KW-0413">Isomerase</keyword>
<evidence type="ECO:0000313" key="11">
    <source>
        <dbReference type="EMBL" id="TRY11774.1"/>
    </source>
</evidence>
<accession>A0A553JH36</accession>
<dbReference type="GO" id="GO:0003723">
    <property type="term" value="F:RNA binding"/>
    <property type="evidence" value="ECO:0007669"/>
    <property type="project" value="InterPro"/>
</dbReference>
<comment type="similarity">
    <text evidence="1 9">Belongs to the pseudouridine synthase RluA family.</text>
</comment>
<dbReference type="AlphaFoldDB" id="A0A553JH36"/>
<dbReference type="Pfam" id="PF00849">
    <property type="entry name" value="PseudoU_synth_2"/>
    <property type="match status" value="1"/>
</dbReference>
<evidence type="ECO:0000256" key="2">
    <source>
        <dbReference type="ARBA" id="ARBA00022552"/>
    </source>
</evidence>
<dbReference type="InterPro" id="IPR006145">
    <property type="entry name" value="PsdUridine_synth_RsuA/RluA"/>
</dbReference>
<dbReference type="OrthoDB" id="9785808at2"/>
<evidence type="ECO:0000256" key="5">
    <source>
        <dbReference type="ARBA" id="ARBA00036184"/>
    </source>
</evidence>
<proteinExistence type="inferred from homology"/>
<dbReference type="InterPro" id="IPR050188">
    <property type="entry name" value="RluA_PseudoU_synthase"/>
</dbReference>
<dbReference type="SUPFAM" id="SSF55120">
    <property type="entry name" value="Pseudouridine synthase"/>
    <property type="match status" value="1"/>
</dbReference>
<dbReference type="PANTHER" id="PTHR21600">
    <property type="entry name" value="MITOCHONDRIAL RNA PSEUDOURIDINE SYNTHASE"/>
    <property type="match status" value="1"/>
</dbReference>
<evidence type="ECO:0000256" key="9">
    <source>
        <dbReference type="RuleBase" id="RU362028"/>
    </source>
</evidence>
<evidence type="ECO:0000256" key="3">
    <source>
        <dbReference type="ARBA" id="ARBA00022694"/>
    </source>
</evidence>
<organism evidence="11 12">
    <name type="scientific">Shewanella hanedai</name>
    <name type="common">Alteromonas hanedai</name>
    <dbReference type="NCBI Taxonomy" id="25"/>
    <lineage>
        <taxon>Bacteria</taxon>
        <taxon>Pseudomonadati</taxon>
        <taxon>Pseudomonadota</taxon>
        <taxon>Gammaproteobacteria</taxon>
        <taxon>Alteromonadales</taxon>
        <taxon>Shewanellaceae</taxon>
        <taxon>Shewanella</taxon>
    </lineage>
</organism>
<dbReference type="CDD" id="cd02869">
    <property type="entry name" value="PseudoU_synth_RluA_like"/>
    <property type="match status" value="1"/>
</dbReference>
<evidence type="ECO:0000256" key="8">
    <source>
        <dbReference type="PIRSR" id="PIRSR606225-1"/>
    </source>
</evidence>
<dbReference type="GO" id="GO:0160151">
    <property type="term" value="F:tRNA pseudouridine(32) synthase activity"/>
    <property type="evidence" value="ECO:0007669"/>
    <property type="project" value="UniProtKB-EC"/>
</dbReference>
<dbReference type="GO" id="GO:0160142">
    <property type="term" value="F:23S rRNA pseudouridine(746) synthase activity"/>
    <property type="evidence" value="ECO:0007669"/>
    <property type="project" value="UniProtKB-EC"/>
</dbReference>
<comment type="catalytic activity">
    <reaction evidence="5">
        <text>uridine(32) in tRNA = pseudouridine(32) in tRNA</text>
        <dbReference type="Rhea" id="RHEA:42544"/>
        <dbReference type="Rhea" id="RHEA-COMP:10107"/>
        <dbReference type="Rhea" id="RHEA-COMP:10108"/>
        <dbReference type="ChEBI" id="CHEBI:65314"/>
        <dbReference type="ChEBI" id="CHEBI:65315"/>
        <dbReference type="EC" id="5.4.99.28"/>
    </reaction>
</comment>
<dbReference type="GO" id="GO:0008033">
    <property type="term" value="P:tRNA processing"/>
    <property type="evidence" value="ECO:0007669"/>
    <property type="project" value="UniProtKB-KW"/>
</dbReference>
<dbReference type="Gene3D" id="3.30.2350.10">
    <property type="entry name" value="Pseudouridine synthase"/>
    <property type="match status" value="1"/>
</dbReference>
<dbReference type="InterPro" id="IPR020103">
    <property type="entry name" value="PsdUridine_synth_cat_dom_sf"/>
</dbReference>
<dbReference type="EMBL" id="VKGK01000044">
    <property type="protein sequence ID" value="TRY11774.1"/>
    <property type="molecule type" value="Genomic_DNA"/>
</dbReference>
<evidence type="ECO:0000256" key="6">
    <source>
        <dbReference type="ARBA" id="ARBA00036916"/>
    </source>
</evidence>
<comment type="catalytic activity">
    <reaction evidence="9">
        <text>a uridine in RNA = a pseudouridine in RNA</text>
        <dbReference type="Rhea" id="RHEA:48348"/>
        <dbReference type="Rhea" id="RHEA-COMP:12068"/>
        <dbReference type="Rhea" id="RHEA-COMP:12069"/>
        <dbReference type="ChEBI" id="CHEBI:65314"/>
        <dbReference type="ChEBI" id="CHEBI:65315"/>
    </reaction>
</comment>